<keyword evidence="3" id="KW-1185">Reference proteome</keyword>
<proteinExistence type="predicted"/>
<dbReference type="Proteomes" id="UP000187203">
    <property type="component" value="Unassembled WGS sequence"/>
</dbReference>
<evidence type="ECO:0000313" key="3">
    <source>
        <dbReference type="Proteomes" id="UP000187203"/>
    </source>
</evidence>
<gene>
    <name evidence="2" type="ORF">COLO4_21336</name>
</gene>
<dbReference type="AlphaFoldDB" id="A0A1R3ITV8"/>
<protein>
    <submittedName>
        <fullName evidence="2">Uncharacterized protein</fullName>
    </submittedName>
</protein>
<organism evidence="2 3">
    <name type="scientific">Corchorus olitorius</name>
    <dbReference type="NCBI Taxonomy" id="93759"/>
    <lineage>
        <taxon>Eukaryota</taxon>
        <taxon>Viridiplantae</taxon>
        <taxon>Streptophyta</taxon>
        <taxon>Embryophyta</taxon>
        <taxon>Tracheophyta</taxon>
        <taxon>Spermatophyta</taxon>
        <taxon>Magnoliopsida</taxon>
        <taxon>eudicotyledons</taxon>
        <taxon>Gunneridae</taxon>
        <taxon>Pentapetalae</taxon>
        <taxon>rosids</taxon>
        <taxon>malvids</taxon>
        <taxon>Malvales</taxon>
        <taxon>Malvaceae</taxon>
        <taxon>Grewioideae</taxon>
        <taxon>Apeibeae</taxon>
        <taxon>Corchorus</taxon>
    </lineage>
</organism>
<name>A0A1R3ITV8_9ROSI</name>
<accession>A0A1R3ITV8</accession>
<dbReference type="EMBL" id="AWUE01017640">
    <property type="protein sequence ID" value="OMO86012.1"/>
    <property type="molecule type" value="Genomic_DNA"/>
</dbReference>
<sequence length="234" mass="27405">MARHEAEEARLQKEIDDASNFVFKMSGEWGKMKNEKEEWQKKHDEVVENFEDRVRNLKEKAEGLEEELECMKTERDQAKASLAKEKEKNQILAAENVRASARIEHLRKSRARAKKRELRLEGDVSRTRKEMVALQKEVQKAQNNLAGLEEYWMGVQEDEAKRHEKMIEEMEEDHFRELTQHKAYIQFLGKHLLLAGCKISHMVRSWEECDDNLSDALAEIGKGVGMARELKKQV</sequence>
<feature type="coiled-coil region" evidence="1">
    <location>
        <begin position="1"/>
        <end position="173"/>
    </location>
</feature>
<keyword evidence="1" id="KW-0175">Coiled coil</keyword>
<evidence type="ECO:0000256" key="1">
    <source>
        <dbReference type="SAM" id="Coils"/>
    </source>
</evidence>
<reference evidence="3" key="1">
    <citation type="submission" date="2013-09" db="EMBL/GenBank/DDBJ databases">
        <title>Corchorus olitorius genome sequencing.</title>
        <authorList>
            <person name="Alam M."/>
            <person name="Haque M.S."/>
            <person name="Islam M.S."/>
            <person name="Emdad E.M."/>
            <person name="Islam M.M."/>
            <person name="Ahmed B."/>
            <person name="Halim A."/>
            <person name="Hossen Q.M.M."/>
            <person name="Hossain M.Z."/>
            <person name="Ahmed R."/>
            <person name="Khan M.M."/>
            <person name="Islam R."/>
            <person name="Rashid M.M."/>
            <person name="Khan S.A."/>
            <person name="Rahman M.S."/>
            <person name="Alam M."/>
            <person name="Yahiya A.S."/>
            <person name="Khan M.S."/>
            <person name="Azam M.S."/>
            <person name="Haque T."/>
            <person name="Lashkar M.Z.H."/>
            <person name="Akhand A.I."/>
            <person name="Morshed G."/>
            <person name="Roy S."/>
            <person name="Uddin K.S."/>
            <person name="Rabeya T."/>
            <person name="Hossain A.S."/>
            <person name="Chowdhury A."/>
            <person name="Snigdha A.R."/>
            <person name="Mortoza M.S."/>
            <person name="Matin S.A."/>
            <person name="Hoque S.M.E."/>
            <person name="Islam M.K."/>
            <person name="Roy D.K."/>
            <person name="Haider R."/>
            <person name="Moosa M.M."/>
            <person name="Elias S.M."/>
            <person name="Hasan A.M."/>
            <person name="Jahan S."/>
            <person name="Shafiuddin M."/>
            <person name="Mahmood N."/>
            <person name="Shommy N.S."/>
        </authorList>
    </citation>
    <scope>NUCLEOTIDE SEQUENCE [LARGE SCALE GENOMIC DNA]</scope>
    <source>
        <strain evidence="3">cv. O-4</strain>
    </source>
</reference>
<evidence type="ECO:0000313" key="2">
    <source>
        <dbReference type="EMBL" id="OMO86012.1"/>
    </source>
</evidence>
<comment type="caution">
    <text evidence="2">The sequence shown here is derived from an EMBL/GenBank/DDBJ whole genome shotgun (WGS) entry which is preliminary data.</text>
</comment>